<evidence type="ECO:0000313" key="3">
    <source>
        <dbReference type="EMBL" id="CAA6811930.1"/>
    </source>
</evidence>
<sequence length="79" mass="8775">MQQLNIYETKTRLSQLVEEASKGSTFIIAKAGKPLAKLVPLDENMGSRFRFGTMQGKIKVADDFDAPLPDDVLDLFEAD</sequence>
<dbReference type="NCBIfam" id="TIGR01552">
    <property type="entry name" value="phd_fam"/>
    <property type="match status" value="1"/>
</dbReference>
<dbReference type="InterPro" id="IPR006442">
    <property type="entry name" value="Antitoxin_Phd/YefM"/>
</dbReference>
<proteinExistence type="inferred from homology"/>
<evidence type="ECO:0000256" key="1">
    <source>
        <dbReference type="ARBA" id="ARBA00009981"/>
    </source>
</evidence>
<dbReference type="SUPFAM" id="SSF143120">
    <property type="entry name" value="YefM-like"/>
    <property type="match status" value="1"/>
</dbReference>
<accession>A0A6S6T962</accession>
<comment type="function">
    <text evidence="2">Antitoxin component of a type II toxin-antitoxin (TA) system.</text>
</comment>
<reference evidence="3" key="1">
    <citation type="submission" date="2020-01" db="EMBL/GenBank/DDBJ databases">
        <authorList>
            <person name="Meier V. D."/>
            <person name="Meier V D."/>
        </authorList>
    </citation>
    <scope>NUCLEOTIDE SEQUENCE</scope>
    <source>
        <strain evidence="3">HLG_WM_MAG_07</strain>
    </source>
</reference>
<dbReference type="Gene3D" id="3.40.1620.10">
    <property type="entry name" value="YefM-like domain"/>
    <property type="match status" value="1"/>
</dbReference>
<protein>
    <recommendedName>
        <fullName evidence="2">Antitoxin</fullName>
    </recommendedName>
</protein>
<name>A0A6S6T962_9GAMM</name>
<dbReference type="EMBL" id="CACVAY010000052">
    <property type="protein sequence ID" value="CAA6811930.1"/>
    <property type="molecule type" value="Genomic_DNA"/>
</dbReference>
<dbReference type="AlphaFoldDB" id="A0A6S6T962"/>
<gene>
    <name evidence="3" type="ORF">HELGO_WM14381</name>
</gene>
<evidence type="ECO:0000256" key="2">
    <source>
        <dbReference type="RuleBase" id="RU362080"/>
    </source>
</evidence>
<comment type="similarity">
    <text evidence="1 2">Belongs to the phD/YefM antitoxin family.</text>
</comment>
<dbReference type="Pfam" id="PF02604">
    <property type="entry name" value="PhdYeFM_antitox"/>
    <property type="match status" value="1"/>
</dbReference>
<dbReference type="InterPro" id="IPR036165">
    <property type="entry name" value="YefM-like_sf"/>
</dbReference>
<organism evidence="3">
    <name type="scientific">uncultured Thiotrichaceae bacterium</name>
    <dbReference type="NCBI Taxonomy" id="298394"/>
    <lineage>
        <taxon>Bacteria</taxon>
        <taxon>Pseudomonadati</taxon>
        <taxon>Pseudomonadota</taxon>
        <taxon>Gammaproteobacteria</taxon>
        <taxon>Thiotrichales</taxon>
        <taxon>Thiotrichaceae</taxon>
        <taxon>environmental samples</taxon>
    </lineage>
</organism>